<sequence length="252" mass="26880">MTGWLGAVGAGLLAAGLSACDLPVRNEAGDHCRELTYRSNPYVVCSFDAAREDIRLFYTGDDGVPYLQFDALAEAVEADGGTLVFAMNGGMYHDDRRPVGYLRTGSGDTATVNTNDGPGNFHMKPNGVFWIDEGKAGVSVSEAYLEAGIDPDYATQSGPMLVIDGDIHPSINADGTSRKRRNGVGVSEDGETVYFAISDGAVTFHEFASLFRDRLDAPNALFLDGQVSRLYAPMIGRNEPGLDMGPIVGVVE</sequence>
<feature type="domain" description="Phosphodiester glycosidase" evidence="1">
    <location>
        <begin position="83"/>
        <end position="229"/>
    </location>
</feature>
<protein>
    <recommendedName>
        <fullName evidence="1">Phosphodiester glycosidase domain-containing protein</fullName>
    </recommendedName>
</protein>
<organism evidence="2 3">
    <name type="scientific">Henriciella mobilis</name>
    <dbReference type="NCBI Taxonomy" id="2305467"/>
    <lineage>
        <taxon>Bacteria</taxon>
        <taxon>Pseudomonadati</taxon>
        <taxon>Pseudomonadota</taxon>
        <taxon>Alphaproteobacteria</taxon>
        <taxon>Hyphomonadales</taxon>
        <taxon>Hyphomonadaceae</taxon>
        <taxon>Henriciella</taxon>
    </lineage>
</organism>
<name>A0A399RI91_9PROT</name>
<evidence type="ECO:0000259" key="1">
    <source>
        <dbReference type="Pfam" id="PF09992"/>
    </source>
</evidence>
<accession>A0A399RI91</accession>
<evidence type="ECO:0000313" key="2">
    <source>
        <dbReference type="EMBL" id="RIJ29389.1"/>
    </source>
</evidence>
<dbReference type="Pfam" id="PF09992">
    <property type="entry name" value="NAGPA"/>
    <property type="match status" value="1"/>
</dbReference>
<comment type="caution">
    <text evidence="2">The sequence shown here is derived from an EMBL/GenBank/DDBJ whole genome shotgun (WGS) entry which is preliminary data.</text>
</comment>
<dbReference type="OrthoDB" id="5515706at2"/>
<proteinExistence type="predicted"/>
<dbReference type="AlphaFoldDB" id="A0A399RI91"/>
<gene>
    <name evidence="2" type="ORF">D1223_09780</name>
</gene>
<dbReference type="RefSeq" id="WP_119376260.1">
    <property type="nucleotide sequence ID" value="NZ_QWFX01000011.1"/>
</dbReference>
<dbReference type="Proteomes" id="UP000266385">
    <property type="component" value="Unassembled WGS sequence"/>
</dbReference>
<dbReference type="InterPro" id="IPR018711">
    <property type="entry name" value="NAGPA"/>
</dbReference>
<reference evidence="2 3" key="1">
    <citation type="submission" date="2018-08" db="EMBL/GenBank/DDBJ databases">
        <title>Henriciella mobilis sp. nov., isolated from seawater.</title>
        <authorList>
            <person name="Cheng H."/>
            <person name="Wu Y.-H."/>
            <person name="Xu X.-W."/>
            <person name="Guo L.-L."/>
        </authorList>
    </citation>
    <scope>NUCLEOTIDE SEQUENCE [LARGE SCALE GENOMIC DNA]</scope>
    <source>
        <strain evidence="2 3">JN25</strain>
    </source>
</reference>
<evidence type="ECO:0000313" key="3">
    <source>
        <dbReference type="Proteomes" id="UP000266385"/>
    </source>
</evidence>
<dbReference type="EMBL" id="QWFX01000011">
    <property type="protein sequence ID" value="RIJ29389.1"/>
    <property type="molecule type" value="Genomic_DNA"/>
</dbReference>
<keyword evidence="3" id="KW-1185">Reference proteome</keyword>